<comment type="similarity">
    <text evidence="4 14">Belongs to the cytochrome P450 family.</text>
</comment>
<keyword evidence="11 14" id="KW-0503">Monooxygenase</keyword>
<proteinExistence type="inferred from homology"/>
<evidence type="ECO:0000256" key="13">
    <source>
        <dbReference type="PIRSR" id="PIRSR602401-1"/>
    </source>
</evidence>
<evidence type="ECO:0000313" key="17">
    <source>
        <dbReference type="Proteomes" id="UP000594262"/>
    </source>
</evidence>
<dbReference type="GO" id="GO:0005789">
    <property type="term" value="C:endoplasmic reticulum membrane"/>
    <property type="evidence" value="ECO:0007669"/>
    <property type="project" value="UniProtKB-SubCell"/>
</dbReference>
<feature type="binding site" description="axial binding residue" evidence="13">
    <location>
        <position position="447"/>
    </location>
    <ligand>
        <name>heme</name>
        <dbReference type="ChEBI" id="CHEBI:30413"/>
    </ligand>
    <ligandPart>
        <name>Fe</name>
        <dbReference type="ChEBI" id="CHEBI:18248"/>
    </ligandPart>
</feature>
<evidence type="ECO:0000256" key="4">
    <source>
        <dbReference type="ARBA" id="ARBA00010617"/>
    </source>
</evidence>
<keyword evidence="5 13" id="KW-0349">Heme</keyword>
<dbReference type="GO" id="GO:0005506">
    <property type="term" value="F:iron ion binding"/>
    <property type="evidence" value="ECO:0007669"/>
    <property type="project" value="InterPro"/>
</dbReference>
<keyword evidence="15" id="KW-1133">Transmembrane helix</keyword>
<dbReference type="EnsemblMetazoa" id="CLYHEMT014544.1">
    <property type="protein sequence ID" value="CLYHEMP014544.1"/>
    <property type="gene ID" value="CLYHEMG014544"/>
</dbReference>
<dbReference type="AlphaFoldDB" id="A0A7M5WYE7"/>
<keyword evidence="7" id="KW-0256">Endoplasmic reticulum</keyword>
<comment type="cofactor">
    <cofactor evidence="1 13">
        <name>heme</name>
        <dbReference type="ChEBI" id="CHEBI:30413"/>
    </cofactor>
</comment>
<dbReference type="PANTHER" id="PTHR24289:SF1">
    <property type="entry name" value="STEROID 17-ALPHA-HYDROXYLASE_17,20 LYASE"/>
    <property type="match status" value="1"/>
</dbReference>
<evidence type="ECO:0000256" key="8">
    <source>
        <dbReference type="ARBA" id="ARBA00022848"/>
    </source>
</evidence>
<dbReference type="FunFam" id="1.10.630.10:FF:000238">
    <property type="entry name" value="Cytochrome P450 2A6"/>
    <property type="match status" value="1"/>
</dbReference>
<comment type="subcellular location">
    <subcellularLocation>
        <location evidence="3">Endoplasmic reticulum membrane</location>
        <topology evidence="3">Peripheral membrane protein</topology>
    </subcellularLocation>
    <subcellularLocation>
        <location evidence="2">Microsome membrane</location>
        <topology evidence="2">Peripheral membrane protein</topology>
    </subcellularLocation>
</comment>
<reference evidence="16" key="1">
    <citation type="submission" date="2021-01" db="UniProtKB">
        <authorList>
            <consortium name="EnsemblMetazoa"/>
        </authorList>
    </citation>
    <scope>IDENTIFICATION</scope>
</reference>
<dbReference type="GO" id="GO:0004508">
    <property type="term" value="F:steroid 17-alpha-monooxygenase activity"/>
    <property type="evidence" value="ECO:0007669"/>
    <property type="project" value="TreeGrafter"/>
</dbReference>
<keyword evidence="9 14" id="KW-0560">Oxidoreductase</keyword>
<protein>
    <recommendedName>
        <fullName evidence="18">Cytochrome P450</fullName>
    </recommendedName>
</protein>
<dbReference type="PRINTS" id="PR00385">
    <property type="entry name" value="P450"/>
</dbReference>
<dbReference type="InterPro" id="IPR017972">
    <property type="entry name" value="Cyt_P450_CS"/>
</dbReference>
<evidence type="ECO:0000256" key="1">
    <source>
        <dbReference type="ARBA" id="ARBA00001971"/>
    </source>
</evidence>
<dbReference type="GO" id="GO:0020037">
    <property type="term" value="F:heme binding"/>
    <property type="evidence" value="ECO:0007669"/>
    <property type="project" value="InterPro"/>
</dbReference>
<evidence type="ECO:0000256" key="7">
    <source>
        <dbReference type="ARBA" id="ARBA00022824"/>
    </source>
</evidence>
<evidence type="ECO:0000256" key="9">
    <source>
        <dbReference type="ARBA" id="ARBA00023002"/>
    </source>
</evidence>
<dbReference type="Pfam" id="PF00067">
    <property type="entry name" value="p450"/>
    <property type="match status" value="1"/>
</dbReference>
<keyword evidence="8" id="KW-0492">Microsome</keyword>
<dbReference type="SUPFAM" id="SSF48264">
    <property type="entry name" value="Cytochrome P450"/>
    <property type="match status" value="1"/>
</dbReference>
<dbReference type="Gene3D" id="1.10.630.10">
    <property type="entry name" value="Cytochrome P450"/>
    <property type="match status" value="1"/>
</dbReference>
<evidence type="ECO:0008006" key="18">
    <source>
        <dbReference type="Google" id="ProtNLM"/>
    </source>
</evidence>
<evidence type="ECO:0000256" key="6">
    <source>
        <dbReference type="ARBA" id="ARBA00022723"/>
    </source>
</evidence>
<evidence type="ECO:0000256" key="12">
    <source>
        <dbReference type="ARBA" id="ARBA00023136"/>
    </source>
</evidence>
<dbReference type="Proteomes" id="UP000594262">
    <property type="component" value="Unplaced"/>
</dbReference>
<keyword evidence="17" id="KW-1185">Reference proteome</keyword>
<dbReference type="InterPro" id="IPR002401">
    <property type="entry name" value="Cyt_P450_E_grp-I"/>
</dbReference>
<sequence>KSQKMIETILLAIPGFVLLWVLITYVEHLISLRKYPKGPFPLPLVGNVLLLSEKPYLDFIKLTKTYGDVFSFSFGMKRIVIVNSYEGTKEALITRGTDFAGRPTDSIYLKIHSNDFSSVAWSDYTKSNIFIRKLATKSLHLYGTGMANIEEIIIEGVEKMCSILSKETNKPVTMKTYLGNTIVNTICHLCFSKRYEPDDAEFQRILRFTNLLAHGLNPAQPLALFPWLRFFPDTDCFRSLKLGCKIRHELTNRFFNEHIKTFNPEKIRDVADNLLYLSQNKDVWQDAGFEEVTQQQLESITHDIFTAGIETNLTTLRWFIIYILKHPEVQTNIYQEIVSKIGLKRQPVVADMEKLDYVQAVLHETNRFASIAPLNVPHKTIVDTTVRNHQIPKDTQVLFNLYSMHHDPTHWNEPEKFKPERWLNADGSLKKEKATHYIPFSAGTRVCLGKRMAEMQLFLIVTRLLVNFEVSLAAGESVPDINHVKVGLTLEPASDPDVMLTRR</sequence>
<dbReference type="InterPro" id="IPR036396">
    <property type="entry name" value="Cyt_P450_sf"/>
</dbReference>
<evidence type="ECO:0000313" key="16">
    <source>
        <dbReference type="EnsemblMetazoa" id="CLYHEMP014544.1"/>
    </source>
</evidence>
<keyword evidence="15" id="KW-0812">Transmembrane</keyword>
<evidence type="ECO:0000256" key="11">
    <source>
        <dbReference type="ARBA" id="ARBA00023033"/>
    </source>
</evidence>
<keyword evidence="10 13" id="KW-0408">Iron</keyword>
<evidence type="ECO:0000256" key="10">
    <source>
        <dbReference type="ARBA" id="ARBA00023004"/>
    </source>
</evidence>
<dbReference type="PRINTS" id="PR00463">
    <property type="entry name" value="EP450I"/>
</dbReference>
<name>A0A7M5WYE7_9CNID</name>
<keyword evidence="12 15" id="KW-0472">Membrane</keyword>
<evidence type="ECO:0000256" key="5">
    <source>
        <dbReference type="ARBA" id="ARBA00022617"/>
    </source>
</evidence>
<feature type="transmembrane region" description="Helical" evidence="15">
    <location>
        <begin position="9"/>
        <end position="26"/>
    </location>
</feature>
<evidence type="ECO:0000256" key="15">
    <source>
        <dbReference type="SAM" id="Phobius"/>
    </source>
</evidence>
<dbReference type="GO" id="GO:0042448">
    <property type="term" value="P:progesterone metabolic process"/>
    <property type="evidence" value="ECO:0007669"/>
    <property type="project" value="TreeGrafter"/>
</dbReference>
<evidence type="ECO:0000256" key="2">
    <source>
        <dbReference type="ARBA" id="ARBA00004174"/>
    </source>
</evidence>
<dbReference type="InterPro" id="IPR001128">
    <property type="entry name" value="Cyt_P450"/>
</dbReference>
<keyword evidence="6 13" id="KW-0479">Metal-binding</keyword>
<dbReference type="PROSITE" id="PS00086">
    <property type="entry name" value="CYTOCHROME_P450"/>
    <property type="match status" value="1"/>
</dbReference>
<dbReference type="PANTHER" id="PTHR24289">
    <property type="entry name" value="STEROID 17-ALPHA-HYDROXYLASE/17,20 LYASE"/>
    <property type="match status" value="1"/>
</dbReference>
<dbReference type="GO" id="GO:0042446">
    <property type="term" value="P:hormone biosynthetic process"/>
    <property type="evidence" value="ECO:0007669"/>
    <property type="project" value="TreeGrafter"/>
</dbReference>
<organism evidence="16 17">
    <name type="scientific">Clytia hemisphaerica</name>
    <dbReference type="NCBI Taxonomy" id="252671"/>
    <lineage>
        <taxon>Eukaryota</taxon>
        <taxon>Metazoa</taxon>
        <taxon>Cnidaria</taxon>
        <taxon>Hydrozoa</taxon>
        <taxon>Hydroidolina</taxon>
        <taxon>Leptothecata</taxon>
        <taxon>Obeliida</taxon>
        <taxon>Clytiidae</taxon>
        <taxon>Clytia</taxon>
    </lineage>
</organism>
<dbReference type="OrthoDB" id="1418422at2759"/>
<accession>A0A7M5WYE7</accession>
<evidence type="ECO:0000256" key="14">
    <source>
        <dbReference type="RuleBase" id="RU000461"/>
    </source>
</evidence>
<evidence type="ECO:0000256" key="3">
    <source>
        <dbReference type="ARBA" id="ARBA00004406"/>
    </source>
</evidence>